<dbReference type="GO" id="GO:0032979">
    <property type="term" value="P:protein insertion into mitochondrial inner membrane from matrix"/>
    <property type="evidence" value="ECO:0007669"/>
    <property type="project" value="TreeGrafter"/>
</dbReference>
<evidence type="ECO:0000256" key="6">
    <source>
        <dbReference type="ARBA" id="ARBA00022989"/>
    </source>
</evidence>
<feature type="domain" description="Membrane insertase YidC/Oxa/ALB C-terminal" evidence="12">
    <location>
        <begin position="172"/>
        <end position="363"/>
    </location>
</feature>
<feature type="transmembrane region" description="Helical" evidence="11">
    <location>
        <begin position="323"/>
        <end position="341"/>
    </location>
</feature>
<comment type="subcellular location">
    <subcellularLocation>
        <location evidence="9">Membrane</location>
        <topology evidence="9">Multi-pass membrane protein</topology>
    </subcellularLocation>
    <subcellularLocation>
        <location evidence="1">Mitochondrion inner membrane</location>
        <topology evidence="1">Multi-pass membrane protein</topology>
    </subcellularLocation>
</comment>
<dbReference type="InterPro" id="IPR001708">
    <property type="entry name" value="YidC/ALB3/OXA1/COX18"/>
</dbReference>
<dbReference type="InterPro" id="IPR028055">
    <property type="entry name" value="YidC/Oxa/ALB_C"/>
</dbReference>
<keyword evidence="14" id="KW-1185">Reference proteome</keyword>
<evidence type="ECO:0000313" key="14">
    <source>
        <dbReference type="Proteomes" id="UP000318571"/>
    </source>
</evidence>
<keyword evidence="8 11" id="KW-0472">Membrane</keyword>
<reference evidence="13 14" key="1">
    <citation type="journal article" date="2018" name="Nat. Ecol. Evol.">
        <title>Genomic signatures of mitonuclear coevolution across populations of Tigriopus californicus.</title>
        <authorList>
            <person name="Barreto F.S."/>
            <person name="Watson E.T."/>
            <person name="Lima T.G."/>
            <person name="Willett C.S."/>
            <person name="Edmands S."/>
            <person name="Li W."/>
            <person name="Burton R.S."/>
        </authorList>
    </citation>
    <scope>NUCLEOTIDE SEQUENCE [LARGE SCALE GENOMIC DNA]</scope>
    <source>
        <strain evidence="13 14">San Diego</strain>
    </source>
</reference>
<keyword evidence="4" id="KW-0999">Mitochondrion inner membrane</keyword>
<evidence type="ECO:0000259" key="12">
    <source>
        <dbReference type="Pfam" id="PF02096"/>
    </source>
</evidence>
<dbReference type="AlphaFoldDB" id="A0A553N9J6"/>
<keyword evidence="3 9" id="KW-0812">Transmembrane</keyword>
<dbReference type="OrthoDB" id="2148490at2759"/>
<evidence type="ECO:0000313" key="13">
    <source>
        <dbReference type="EMBL" id="TRY62097.1"/>
    </source>
</evidence>
<evidence type="ECO:0000256" key="7">
    <source>
        <dbReference type="ARBA" id="ARBA00023128"/>
    </source>
</evidence>
<dbReference type="PANTHER" id="PTHR12428:SF66">
    <property type="entry name" value="MITOCHONDRIAL INNER MEMBRANE PROTEIN OXA1L"/>
    <property type="match status" value="1"/>
</dbReference>
<dbReference type="STRING" id="6832.A0A553N9J6"/>
<proteinExistence type="inferred from homology"/>
<dbReference type="OMA" id="RIASKHC"/>
<keyword evidence="6 11" id="KW-1133">Transmembrane helix</keyword>
<evidence type="ECO:0000256" key="4">
    <source>
        <dbReference type="ARBA" id="ARBA00022792"/>
    </source>
</evidence>
<gene>
    <name evidence="13" type="ORF">TCAL_01760</name>
</gene>
<evidence type="ECO:0000256" key="3">
    <source>
        <dbReference type="ARBA" id="ARBA00022692"/>
    </source>
</evidence>
<dbReference type="CDD" id="cd20069">
    <property type="entry name" value="5TM_Oxa1-like"/>
    <property type="match status" value="1"/>
</dbReference>
<sequence>MSLSRMGGLAQSRLHRLLLCRAQCSTQSVIPTERRFLEIAPQERGSRPAQSSMWTRGPLTATPWLPMAGRHFSTCPIVRDSVSVIEAVNHTPEAGEAAGEAATSSATATSLDGQAELVLDFIPERPTPLAEGGTLAEGVEPSLESLGLASWWPPGRFQYLLELFHVNLDVPWWVAIVAVTVSLRILLFPMVVSARRAAIDLNNKMPGMVALQSELGEARKRGDMYETQRISMDLQKYMRKNEIKPWKSLTPMFLQAPIFISMFMGLRNMTTLPVESMETGGLLWITDLTVPDPYYVLPVVTAASVYLQLKVAADGLSNRNMGYWGKFFMSGFPFLILPLSVNMPAAITFYWATTNMFSILQAGVLRIPVIQKSLKFPEKRIQPASTASSNQKGFVANVRESLDNFKVQSEVADRRQVDEQTFKEAGVKKPRRTYRFDPTRPSLPNK</sequence>
<feature type="transmembrane region" description="Helical" evidence="11">
    <location>
        <begin position="248"/>
        <end position="266"/>
    </location>
</feature>
<keyword evidence="7" id="KW-0496">Mitochondrion</keyword>
<dbReference type="GO" id="GO:0032977">
    <property type="term" value="F:membrane insertase activity"/>
    <property type="evidence" value="ECO:0007669"/>
    <property type="project" value="InterPro"/>
</dbReference>
<evidence type="ECO:0000256" key="1">
    <source>
        <dbReference type="ARBA" id="ARBA00004448"/>
    </source>
</evidence>
<dbReference type="GO" id="GO:0005743">
    <property type="term" value="C:mitochondrial inner membrane"/>
    <property type="evidence" value="ECO:0007669"/>
    <property type="project" value="UniProtKB-SubCell"/>
</dbReference>
<name>A0A553N9J6_TIGCA</name>
<keyword evidence="5" id="KW-0809">Transit peptide</keyword>
<evidence type="ECO:0000256" key="8">
    <source>
        <dbReference type="ARBA" id="ARBA00023136"/>
    </source>
</evidence>
<dbReference type="EMBL" id="VCGU01000459">
    <property type="protein sequence ID" value="TRY62097.1"/>
    <property type="molecule type" value="Genomic_DNA"/>
</dbReference>
<dbReference type="Pfam" id="PF02096">
    <property type="entry name" value="60KD_IMP"/>
    <property type="match status" value="1"/>
</dbReference>
<dbReference type="Proteomes" id="UP000318571">
    <property type="component" value="Chromosome 8"/>
</dbReference>
<dbReference type="NCBIfam" id="TIGR03592">
    <property type="entry name" value="yidC_oxa1_cterm"/>
    <property type="match status" value="1"/>
</dbReference>
<evidence type="ECO:0000256" key="2">
    <source>
        <dbReference type="ARBA" id="ARBA00009877"/>
    </source>
</evidence>
<evidence type="ECO:0000256" key="11">
    <source>
        <dbReference type="SAM" id="Phobius"/>
    </source>
</evidence>
<accession>A0A553N9J6</accession>
<evidence type="ECO:0000256" key="9">
    <source>
        <dbReference type="RuleBase" id="RU003945"/>
    </source>
</evidence>
<dbReference type="PANTHER" id="PTHR12428">
    <property type="entry name" value="OXA1"/>
    <property type="match status" value="1"/>
</dbReference>
<feature type="transmembrane region" description="Helical" evidence="11">
    <location>
        <begin position="170"/>
        <end position="192"/>
    </location>
</feature>
<organism evidence="13 14">
    <name type="scientific">Tigriopus californicus</name>
    <name type="common">Marine copepod</name>
    <dbReference type="NCBI Taxonomy" id="6832"/>
    <lineage>
        <taxon>Eukaryota</taxon>
        <taxon>Metazoa</taxon>
        <taxon>Ecdysozoa</taxon>
        <taxon>Arthropoda</taxon>
        <taxon>Crustacea</taxon>
        <taxon>Multicrustacea</taxon>
        <taxon>Hexanauplia</taxon>
        <taxon>Copepoda</taxon>
        <taxon>Harpacticoida</taxon>
        <taxon>Harpacticidae</taxon>
        <taxon>Tigriopus</taxon>
    </lineage>
</organism>
<protein>
    <recommendedName>
        <fullName evidence="12">Membrane insertase YidC/Oxa/ALB C-terminal domain-containing protein</fullName>
    </recommendedName>
</protein>
<feature type="region of interest" description="Disordered" evidence="10">
    <location>
        <begin position="421"/>
        <end position="446"/>
    </location>
</feature>
<comment type="caution">
    <text evidence="13">The sequence shown here is derived from an EMBL/GenBank/DDBJ whole genome shotgun (WGS) entry which is preliminary data.</text>
</comment>
<comment type="similarity">
    <text evidence="2 9">Belongs to the OXA1/ALB3/YidC family.</text>
</comment>
<evidence type="ECO:0000256" key="10">
    <source>
        <dbReference type="SAM" id="MobiDB-lite"/>
    </source>
</evidence>
<evidence type="ECO:0000256" key="5">
    <source>
        <dbReference type="ARBA" id="ARBA00022946"/>
    </source>
</evidence>